<dbReference type="OrthoDB" id="6382835at2759"/>
<dbReference type="AlphaFoldDB" id="A0A834MJY1"/>
<sequence>MNKFTIIFCLSFVAVAVAYPHGHKEEDHQVPHYHFEYGVHDPHTKDHKSQHEERYHDDVKGGYTIHDPDGTHRIVKYTSDKHDGFQALVHREGHAQHPDYYDKHGHFHGKGGTSYVGVTHWGHGSGR</sequence>
<keyword evidence="5" id="KW-1185">Reference proteome</keyword>
<reference evidence="4" key="1">
    <citation type="submission" date="2020-08" db="EMBL/GenBank/DDBJ databases">
        <title>Genome sequencing and assembly of the red palm weevil Rhynchophorus ferrugineus.</title>
        <authorList>
            <person name="Dias G.B."/>
            <person name="Bergman C.M."/>
            <person name="Manee M."/>
        </authorList>
    </citation>
    <scope>NUCLEOTIDE SEQUENCE</scope>
    <source>
        <strain evidence="4">AA-2017</strain>
        <tissue evidence="4">Whole larva</tissue>
    </source>
</reference>
<keyword evidence="3" id="KW-0732">Signal</keyword>
<name>A0A834MJY1_RHYFE</name>
<evidence type="ECO:0000313" key="4">
    <source>
        <dbReference type="EMBL" id="KAF7286738.1"/>
    </source>
</evidence>
<dbReference type="EMBL" id="JAACXV010000022">
    <property type="protein sequence ID" value="KAF7286738.1"/>
    <property type="molecule type" value="Genomic_DNA"/>
</dbReference>
<dbReference type="PANTHER" id="PTHR12236:SF95">
    <property type="entry name" value="CUTICULAR PROTEIN 76BD, ISOFORM C-RELATED"/>
    <property type="match status" value="1"/>
</dbReference>
<evidence type="ECO:0000256" key="3">
    <source>
        <dbReference type="SAM" id="SignalP"/>
    </source>
</evidence>
<evidence type="ECO:0000256" key="1">
    <source>
        <dbReference type="ARBA" id="ARBA00022460"/>
    </source>
</evidence>
<protein>
    <submittedName>
        <fullName evidence="4">Uncharacterized protein</fullName>
    </submittedName>
</protein>
<dbReference type="InterPro" id="IPR051217">
    <property type="entry name" value="Insect_Cuticle_Struc_Prot"/>
</dbReference>
<dbReference type="PROSITE" id="PS51155">
    <property type="entry name" value="CHIT_BIND_RR_2"/>
    <property type="match status" value="1"/>
</dbReference>
<keyword evidence="1 2" id="KW-0193">Cuticle</keyword>
<evidence type="ECO:0000256" key="2">
    <source>
        <dbReference type="PROSITE-ProRule" id="PRU00497"/>
    </source>
</evidence>
<dbReference type="PRINTS" id="PR00947">
    <property type="entry name" value="CUTICLE"/>
</dbReference>
<accession>A0A834MJY1</accession>
<dbReference type="Pfam" id="PF00379">
    <property type="entry name" value="Chitin_bind_4"/>
    <property type="match status" value="1"/>
</dbReference>
<dbReference type="InterPro" id="IPR000618">
    <property type="entry name" value="Insect_cuticle"/>
</dbReference>
<comment type="caution">
    <text evidence="4">The sequence shown here is derived from an EMBL/GenBank/DDBJ whole genome shotgun (WGS) entry which is preliminary data.</text>
</comment>
<dbReference type="GO" id="GO:0042302">
    <property type="term" value="F:structural constituent of cuticle"/>
    <property type="evidence" value="ECO:0007669"/>
    <property type="project" value="UniProtKB-UniRule"/>
</dbReference>
<proteinExistence type="predicted"/>
<dbReference type="Proteomes" id="UP000625711">
    <property type="component" value="Unassembled WGS sequence"/>
</dbReference>
<dbReference type="PANTHER" id="PTHR12236">
    <property type="entry name" value="STRUCTURAL CONTITUENT OF CUTICLE"/>
    <property type="match status" value="1"/>
</dbReference>
<dbReference type="GO" id="GO:0005615">
    <property type="term" value="C:extracellular space"/>
    <property type="evidence" value="ECO:0007669"/>
    <property type="project" value="TreeGrafter"/>
</dbReference>
<evidence type="ECO:0000313" key="5">
    <source>
        <dbReference type="Proteomes" id="UP000625711"/>
    </source>
</evidence>
<organism evidence="4 5">
    <name type="scientific">Rhynchophorus ferrugineus</name>
    <name type="common">Red palm weevil</name>
    <name type="synonym">Curculio ferrugineus</name>
    <dbReference type="NCBI Taxonomy" id="354439"/>
    <lineage>
        <taxon>Eukaryota</taxon>
        <taxon>Metazoa</taxon>
        <taxon>Ecdysozoa</taxon>
        <taxon>Arthropoda</taxon>
        <taxon>Hexapoda</taxon>
        <taxon>Insecta</taxon>
        <taxon>Pterygota</taxon>
        <taxon>Neoptera</taxon>
        <taxon>Endopterygota</taxon>
        <taxon>Coleoptera</taxon>
        <taxon>Polyphaga</taxon>
        <taxon>Cucujiformia</taxon>
        <taxon>Curculionidae</taxon>
        <taxon>Dryophthorinae</taxon>
        <taxon>Rhynchophorus</taxon>
    </lineage>
</organism>
<feature type="signal peptide" evidence="3">
    <location>
        <begin position="1"/>
        <end position="18"/>
    </location>
</feature>
<feature type="chain" id="PRO_5032294321" evidence="3">
    <location>
        <begin position="19"/>
        <end position="127"/>
    </location>
</feature>
<dbReference type="GO" id="GO:0031012">
    <property type="term" value="C:extracellular matrix"/>
    <property type="evidence" value="ECO:0007669"/>
    <property type="project" value="TreeGrafter"/>
</dbReference>
<gene>
    <name evidence="4" type="ORF">GWI33_004361</name>
</gene>